<dbReference type="InterPro" id="IPR007404">
    <property type="entry name" value="YdjM-like"/>
</dbReference>
<protein>
    <submittedName>
        <fullName evidence="2">Metal-dependent hydrolase</fullName>
    </submittedName>
</protein>
<dbReference type="EMBL" id="SPMZ01000016">
    <property type="protein sequence ID" value="NMQ18774.1"/>
    <property type="molecule type" value="Genomic_DNA"/>
</dbReference>
<reference evidence="2 3" key="1">
    <citation type="submission" date="2019-03" db="EMBL/GenBank/DDBJ databases">
        <title>Metabolic reconstructions from genomes of highly enriched 'Candidatus Accumulibacter' and 'Candidatus Competibacter' bioreactor populations.</title>
        <authorList>
            <person name="Annavajhala M.K."/>
            <person name="Welles L."/>
            <person name="Abbas B."/>
            <person name="Sorokin D."/>
            <person name="Park H."/>
            <person name="Van Loosdrecht M."/>
            <person name="Chandran K."/>
        </authorList>
    </citation>
    <scope>NUCLEOTIDE SEQUENCE [LARGE SCALE GENOMIC DNA]</scope>
    <source>
        <strain evidence="2 3">SBR_G</strain>
    </source>
</reference>
<feature type="transmembrane region" description="Helical" evidence="1">
    <location>
        <begin position="140"/>
        <end position="159"/>
    </location>
</feature>
<dbReference type="Proteomes" id="UP000760480">
    <property type="component" value="Unassembled WGS sequence"/>
</dbReference>
<feature type="transmembrane region" description="Helical" evidence="1">
    <location>
        <begin position="59"/>
        <end position="80"/>
    </location>
</feature>
<comment type="caution">
    <text evidence="2">The sequence shown here is derived from an EMBL/GenBank/DDBJ whole genome shotgun (WGS) entry which is preliminary data.</text>
</comment>
<sequence length="251" mass="27040">MANFNTHLMGAMAVSGVTATALVMTGMFPHQAVIGYFVLGVIGGLLPDIDSPNSIPVRIAFAALAVVAGFLLVFTFGQRYSLVELLVLWLGCFLLLRYGIFALLDRLTVHRGLIHSIPAGIGFGLATTLIAYHAFNASVIHAWLCGAFVTLGFIVHLLLDEFYSVDLLGKKLLKSSFGTALSLGSLNQPIGTVLLYLTVVGLFLLCPSPRPFVELIQDGATYRGVTQRLLPGEVWFPDLSRRLPSPSPPGR</sequence>
<keyword evidence="1" id="KW-1133">Transmembrane helix</keyword>
<dbReference type="RefSeq" id="WP_169248033.1">
    <property type="nucleotide sequence ID" value="NZ_SPMZ01000016.1"/>
</dbReference>
<proteinExistence type="predicted"/>
<keyword evidence="2" id="KW-0378">Hydrolase</keyword>
<accession>A0ABX1TJD2</accession>
<feature type="transmembrane region" description="Helical" evidence="1">
    <location>
        <begin position="7"/>
        <end position="24"/>
    </location>
</feature>
<organism evidence="2 3">
    <name type="scientific">Candidatus Competibacter phosphatis</name>
    <dbReference type="NCBI Taxonomy" id="221280"/>
    <lineage>
        <taxon>Bacteria</taxon>
        <taxon>Pseudomonadati</taxon>
        <taxon>Pseudomonadota</taxon>
        <taxon>Gammaproteobacteria</taxon>
        <taxon>Candidatus Competibacteraceae</taxon>
        <taxon>Candidatus Competibacter</taxon>
    </lineage>
</organism>
<evidence type="ECO:0000313" key="3">
    <source>
        <dbReference type="Proteomes" id="UP000760480"/>
    </source>
</evidence>
<dbReference type="GO" id="GO:0016787">
    <property type="term" value="F:hydrolase activity"/>
    <property type="evidence" value="ECO:0007669"/>
    <property type="project" value="UniProtKB-KW"/>
</dbReference>
<keyword evidence="1" id="KW-0472">Membrane</keyword>
<keyword evidence="3" id="KW-1185">Reference proteome</keyword>
<keyword evidence="1" id="KW-0812">Transmembrane</keyword>
<evidence type="ECO:0000313" key="2">
    <source>
        <dbReference type="EMBL" id="NMQ18774.1"/>
    </source>
</evidence>
<feature type="transmembrane region" description="Helical" evidence="1">
    <location>
        <begin position="180"/>
        <end position="205"/>
    </location>
</feature>
<feature type="transmembrane region" description="Helical" evidence="1">
    <location>
        <begin position="116"/>
        <end position="134"/>
    </location>
</feature>
<name>A0ABX1TJD2_9GAMM</name>
<evidence type="ECO:0000256" key="1">
    <source>
        <dbReference type="SAM" id="Phobius"/>
    </source>
</evidence>
<dbReference type="Pfam" id="PF04307">
    <property type="entry name" value="YdjM"/>
    <property type="match status" value="1"/>
</dbReference>
<feature type="transmembrane region" description="Helical" evidence="1">
    <location>
        <begin position="86"/>
        <end position="104"/>
    </location>
</feature>
<gene>
    <name evidence="2" type="ORF">E4P82_05880</name>
</gene>